<dbReference type="Pfam" id="PF13585">
    <property type="entry name" value="CHU_C"/>
    <property type="match status" value="1"/>
</dbReference>
<dbReference type="NCBIfam" id="TIGR04131">
    <property type="entry name" value="Bac_Flav_CTERM"/>
    <property type="match status" value="1"/>
</dbReference>
<feature type="domain" description="DUF11" evidence="3">
    <location>
        <begin position="385"/>
        <end position="494"/>
    </location>
</feature>
<name>A0A3A1NBD6_9FLAO</name>
<comment type="caution">
    <text evidence="4">The sequence shown here is derived from an EMBL/GenBank/DDBJ whole genome shotgun (WGS) entry which is preliminary data.</text>
</comment>
<dbReference type="NCBIfam" id="TIGR01451">
    <property type="entry name" value="B_ant_repeat"/>
    <property type="match status" value="9"/>
</dbReference>
<feature type="chain" id="PRO_5017332320" evidence="2">
    <location>
        <begin position="30"/>
        <end position="1381"/>
    </location>
</feature>
<dbReference type="PANTHER" id="PTHR34819:SF3">
    <property type="entry name" value="CELL SURFACE PROTEIN"/>
    <property type="match status" value="1"/>
</dbReference>
<organism evidence="4 5">
    <name type="scientific">Flagellimonas lutimaris</name>
    <dbReference type="NCBI Taxonomy" id="475082"/>
    <lineage>
        <taxon>Bacteria</taxon>
        <taxon>Pseudomonadati</taxon>
        <taxon>Bacteroidota</taxon>
        <taxon>Flavobacteriia</taxon>
        <taxon>Flavobacteriales</taxon>
        <taxon>Flavobacteriaceae</taxon>
        <taxon>Flagellimonas</taxon>
    </lineage>
</organism>
<dbReference type="PANTHER" id="PTHR34819">
    <property type="entry name" value="LARGE CYSTEINE-RICH PERIPLASMIC PROTEIN OMCB"/>
    <property type="match status" value="1"/>
</dbReference>
<dbReference type="Gene3D" id="2.60.40.3080">
    <property type="match status" value="2"/>
</dbReference>
<sequence length="1381" mass="147642">MYKPQSSLISRSLLLVVLLLLVSFKAAYSQDCVVNAGTDQTFDQTTSVFLNADTPPVGTGSWTQLSGPTLVTFNDINDPNAQVFNTTLGTYIFEWTVSDVTCDTASDKAAITIEGIDLEMEMVVSDTEPDIGDVVTFTINLSNIGGVGATGVAIENLVPFGFTNITAINNSGTFSFLTDKVTWTGINVPVGTNTASLNFNATVQTPTGTLGEFTHIAEVIFANQLDVDSTPNNDDGDQSEDDEDNITVAPLQADLSLIKSVVGGDLSPFVGEQISFEISISNDGPHAATNVRVVDQLLSGFNFVSYSATTGTYDPISGFWEVGTLPNGNTENLTIDVVVNTSGNYTNTSQVIASDAFDIDSTPSNGVSSEDDQGDVIVAPEELIDLSLTKTIDKSPPLVSDNVRFTLTVTNDGPSDATSVEVTDLLPSGYTYVSDNGGGTYDEITGIWNIGSLANGSSTSLSILCNVNASGDYNNVAEITGHDQTDIDSTPNNDAPGEDDQDEVSVIPEPLVDIFVTKTVDQLIPEVGEEILFTVTVQNDGPSDATNVVVTDVLASGYQLVNTTPSTGTYNATNGSWVVGDLANGASETLEVAVEILPTGNYTNTAELTNVAEDDVDSSPNNNNESEDDQQTVEPIVVPVADLLLRKSVNVLSPYVGQEVIFTINISNLGPSDASGVEVMDLLPDGYTYVSHGTTAGIYNDTTGMWILNGDMADGSTETLSIVATVNNTGDYFNVTEVFASDQYDPNSIPNNNNVFENDQDNAGTTPIPSADLNLDISVDNEFPDVGSQVTFTVTLTNEGPSDAVGVEVENILPGGFTYVSDDSSGAFNPSNGLWGVGIIPLESQMELNIVAQVNPSGNYTSTAEVVDATFFDADSTPDNNILSEDDQDEQLITPRHVTDISVSKVVNDMNPEVGDEVVFTIEVNNDGPNDASGLIIEDELENGYQFVSASTTAGIYDEIAGSWDLPAITDGSTETLEVRAIVLSSGEYKNTAELIALDTYDPDSSPNNNLGSEDDQATIIPLPGGLNDLSLSKTVDNTNPNVGDVVRFVVSVTNNGPSDARNVEVTDVLPSGYTYESHTSTAGLYNIDSGIWSINRTILNEDTESLEILAVVNAPTGTEDEYLNEAFVTSSLYADPDSDPSTGMDQDDFTDGISDDDEVSVFVVPQTTDIVVTKNVDNAMPNIGDQVVFEITATNQGLDDAVNIGIQEELPSGYQFVSSDVTVGTYDSEASFWEIESLPVSETATLLLTVEVLDVEDYMNRVSLAYVDQWDVDESNNDAEAFVEPSCLVVYNEFSPNGDGVNDYFKIDCISRYPGNSLQVYNRWGNIVFQTRSYKNDWDGTPNGRAIVQPEDQLPVGTYYYVLDLGDGSEPRTDWLYLNR</sequence>
<dbReference type="InterPro" id="IPR001434">
    <property type="entry name" value="OmcB-like_DUF11"/>
</dbReference>
<accession>A0A3A1NBD6</accession>
<feature type="domain" description="DUF11" evidence="3">
    <location>
        <begin position="772"/>
        <end position="882"/>
    </location>
</feature>
<feature type="signal peptide" evidence="2">
    <location>
        <begin position="1"/>
        <end position="29"/>
    </location>
</feature>
<dbReference type="InterPro" id="IPR047589">
    <property type="entry name" value="DUF11_rpt"/>
</dbReference>
<dbReference type="EMBL" id="QXFH01000070">
    <property type="protein sequence ID" value="RIV35285.1"/>
    <property type="molecule type" value="Genomic_DNA"/>
</dbReference>
<feature type="region of interest" description="Disordered" evidence="1">
    <location>
        <begin position="480"/>
        <end position="502"/>
    </location>
</feature>
<keyword evidence="2" id="KW-0732">Signal</keyword>
<dbReference type="Pfam" id="PF01345">
    <property type="entry name" value="DUF11"/>
    <property type="match status" value="9"/>
</dbReference>
<feature type="domain" description="DUF11" evidence="3">
    <location>
        <begin position="900"/>
        <end position="1009"/>
    </location>
</feature>
<dbReference type="RefSeq" id="WP_119607510.1">
    <property type="nucleotide sequence ID" value="NZ_QXFH01000070.1"/>
</dbReference>
<evidence type="ECO:0000259" key="3">
    <source>
        <dbReference type="Pfam" id="PF01345"/>
    </source>
</evidence>
<dbReference type="Pfam" id="PF22352">
    <property type="entry name" value="K319L-like_PKD"/>
    <property type="match status" value="1"/>
</dbReference>
<dbReference type="InterPro" id="IPR051172">
    <property type="entry name" value="Chlamydia_OmcB"/>
</dbReference>
<feature type="domain" description="DUF11" evidence="3">
    <location>
        <begin position="513"/>
        <end position="626"/>
    </location>
</feature>
<reference evidence="4 5" key="1">
    <citation type="submission" date="2018-08" db="EMBL/GenBank/DDBJ databases">
        <title>Proposal of Muricauda 72 sp.nov. and Muricauda NH166 sp.nov., isolated from seawater.</title>
        <authorList>
            <person name="Cheng H."/>
            <person name="Wu Y.-H."/>
            <person name="Guo L.-L."/>
            <person name="Xu X.-W."/>
        </authorList>
    </citation>
    <scope>NUCLEOTIDE SEQUENCE [LARGE SCALE GENOMIC DNA]</scope>
    <source>
        <strain evidence="4 5">KCTC 22173</strain>
    </source>
</reference>
<feature type="domain" description="DUF11" evidence="3">
    <location>
        <begin position="1170"/>
        <end position="1282"/>
    </location>
</feature>
<feature type="domain" description="DUF11" evidence="3">
    <location>
        <begin position="117"/>
        <end position="235"/>
    </location>
</feature>
<dbReference type="Proteomes" id="UP000266067">
    <property type="component" value="Unassembled WGS sequence"/>
</dbReference>
<evidence type="ECO:0000313" key="4">
    <source>
        <dbReference type="EMBL" id="RIV35285.1"/>
    </source>
</evidence>
<gene>
    <name evidence="4" type="ORF">D2V08_07985</name>
</gene>
<evidence type="ECO:0000256" key="2">
    <source>
        <dbReference type="SAM" id="SignalP"/>
    </source>
</evidence>
<keyword evidence="5" id="KW-1185">Reference proteome</keyword>
<evidence type="ECO:0000256" key="1">
    <source>
        <dbReference type="SAM" id="MobiDB-lite"/>
    </source>
</evidence>
<evidence type="ECO:0000313" key="5">
    <source>
        <dbReference type="Proteomes" id="UP000266067"/>
    </source>
</evidence>
<feature type="domain" description="DUF11" evidence="3">
    <location>
        <begin position="642"/>
        <end position="753"/>
    </location>
</feature>
<dbReference type="OrthoDB" id="9805017at2"/>
<protein>
    <submittedName>
        <fullName evidence="4">DUF11 domain-containing protein</fullName>
    </submittedName>
</protein>
<dbReference type="Gene3D" id="2.60.40.10">
    <property type="entry name" value="Immunoglobulins"/>
    <property type="match status" value="7"/>
</dbReference>
<dbReference type="InterPro" id="IPR026341">
    <property type="entry name" value="T9SS_type_B"/>
</dbReference>
<feature type="domain" description="DUF11" evidence="3">
    <location>
        <begin position="1029"/>
        <end position="1140"/>
    </location>
</feature>
<dbReference type="InterPro" id="IPR013783">
    <property type="entry name" value="Ig-like_fold"/>
</dbReference>
<feature type="domain" description="DUF11" evidence="3">
    <location>
        <begin position="254"/>
        <end position="368"/>
    </location>
</feature>
<proteinExistence type="predicted"/>